<evidence type="ECO:0000256" key="4">
    <source>
        <dbReference type="ARBA" id="ARBA00022692"/>
    </source>
</evidence>
<feature type="transmembrane region" description="Helical" evidence="7">
    <location>
        <begin position="132"/>
        <end position="159"/>
    </location>
</feature>
<keyword evidence="10" id="KW-1185">Reference proteome</keyword>
<dbReference type="Gene3D" id="1.10.3720.10">
    <property type="entry name" value="MetI-like"/>
    <property type="match status" value="1"/>
</dbReference>
<evidence type="ECO:0000256" key="3">
    <source>
        <dbReference type="ARBA" id="ARBA00022475"/>
    </source>
</evidence>
<dbReference type="SUPFAM" id="SSF161098">
    <property type="entry name" value="MetI-like"/>
    <property type="match status" value="1"/>
</dbReference>
<feature type="domain" description="ABC transmembrane type-1" evidence="8">
    <location>
        <begin position="94"/>
        <end position="306"/>
    </location>
</feature>
<dbReference type="GO" id="GO:0055085">
    <property type="term" value="P:transmembrane transport"/>
    <property type="evidence" value="ECO:0007669"/>
    <property type="project" value="InterPro"/>
</dbReference>
<feature type="transmembrane region" description="Helical" evidence="7">
    <location>
        <begin position="282"/>
        <end position="307"/>
    </location>
</feature>
<feature type="transmembrane region" description="Helical" evidence="7">
    <location>
        <begin position="32"/>
        <end position="59"/>
    </location>
</feature>
<evidence type="ECO:0000256" key="1">
    <source>
        <dbReference type="ARBA" id="ARBA00004651"/>
    </source>
</evidence>
<dbReference type="EMBL" id="AZHW01000086">
    <property type="protein sequence ID" value="ETX03014.1"/>
    <property type="molecule type" value="Genomic_DNA"/>
</dbReference>
<proteinExistence type="inferred from homology"/>
<gene>
    <name evidence="9" type="ORF">ETSY1_01525</name>
</gene>
<dbReference type="InterPro" id="IPR000515">
    <property type="entry name" value="MetI-like"/>
</dbReference>
<keyword evidence="2 7" id="KW-0813">Transport</keyword>
<dbReference type="InterPro" id="IPR051393">
    <property type="entry name" value="ABC_transporter_permease"/>
</dbReference>
<dbReference type="HOGENOM" id="CLU_016047_0_3_7"/>
<dbReference type="GO" id="GO:0005886">
    <property type="term" value="C:plasma membrane"/>
    <property type="evidence" value="ECO:0007669"/>
    <property type="project" value="UniProtKB-SubCell"/>
</dbReference>
<feature type="transmembrane region" description="Helical" evidence="7">
    <location>
        <begin position="179"/>
        <end position="204"/>
    </location>
</feature>
<evidence type="ECO:0000256" key="7">
    <source>
        <dbReference type="RuleBase" id="RU363032"/>
    </source>
</evidence>
<evidence type="ECO:0000256" key="6">
    <source>
        <dbReference type="ARBA" id="ARBA00023136"/>
    </source>
</evidence>
<dbReference type="Proteomes" id="UP000019141">
    <property type="component" value="Unassembled WGS sequence"/>
</dbReference>
<comment type="subcellular location">
    <subcellularLocation>
        <location evidence="1 7">Cell membrane</location>
        <topology evidence="1 7">Multi-pass membrane protein</topology>
    </subcellularLocation>
</comment>
<sequence length="316" mass="35672">MATENLKVAAPLFNQADGVPSLKHRLLRWLDLNLAIVFNIPTVGFLVALIAFPVVLVLWTSLTDWQLVTNQDPRFVGLANYLQMWTEERWLNGIFNTFYFAVCTVLGQFILGLATALLFNRQFAGKAFYRSIWMMPMISMSVAISLVWAILFNNTYGLLNYVLTSMGLPGIEWVTSPQWVMPSLIIVGIWQHTPFMTLLLLAGLQSLPTDPFEAARIDGASKWQVLVNVTLPLMQGHIMVALILRSIFAMKEFDTIMAITEGGPNYASETMNMNIYFNAFEYGYMGASSAKGVLFFTAILLIQLALVKLRKRQWSY</sequence>
<evidence type="ECO:0000256" key="2">
    <source>
        <dbReference type="ARBA" id="ARBA00022448"/>
    </source>
</evidence>
<organism evidence="9 10">
    <name type="scientific">Entotheonella factor</name>
    <dbReference type="NCBI Taxonomy" id="1429438"/>
    <lineage>
        <taxon>Bacteria</taxon>
        <taxon>Pseudomonadati</taxon>
        <taxon>Nitrospinota/Tectimicrobiota group</taxon>
        <taxon>Candidatus Tectimicrobiota</taxon>
        <taxon>Candidatus Entotheonellia</taxon>
        <taxon>Candidatus Entotheonellales</taxon>
        <taxon>Candidatus Entotheonellaceae</taxon>
        <taxon>Candidatus Entotheonella</taxon>
    </lineage>
</organism>
<comment type="caution">
    <text evidence="9">The sequence shown here is derived from an EMBL/GenBank/DDBJ whole genome shotgun (WGS) entry which is preliminary data.</text>
</comment>
<keyword evidence="4 7" id="KW-0812">Transmembrane</keyword>
<name>W4LY31_ENTF1</name>
<feature type="transmembrane region" description="Helical" evidence="7">
    <location>
        <begin position="225"/>
        <end position="248"/>
    </location>
</feature>
<dbReference type="InterPro" id="IPR035906">
    <property type="entry name" value="MetI-like_sf"/>
</dbReference>
<keyword evidence="6 7" id="KW-0472">Membrane</keyword>
<evidence type="ECO:0000259" key="8">
    <source>
        <dbReference type="PROSITE" id="PS50928"/>
    </source>
</evidence>
<dbReference type="AlphaFoldDB" id="W4LY31"/>
<protein>
    <recommendedName>
        <fullName evidence="8">ABC transmembrane type-1 domain-containing protein</fullName>
    </recommendedName>
</protein>
<dbReference type="Pfam" id="PF00528">
    <property type="entry name" value="BPD_transp_1"/>
    <property type="match status" value="1"/>
</dbReference>
<accession>W4LY31</accession>
<feature type="transmembrane region" description="Helical" evidence="7">
    <location>
        <begin position="98"/>
        <end position="120"/>
    </location>
</feature>
<evidence type="ECO:0000313" key="10">
    <source>
        <dbReference type="Proteomes" id="UP000019141"/>
    </source>
</evidence>
<reference evidence="9 10" key="1">
    <citation type="journal article" date="2014" name="Nature">
        <title>An environmental bacterial taxon with a large and distinct metabolic repertoire.</title>
        <authorList>
            <person name="Wilson M.C."/>
            <person name="Mori T."/>
            <person name="Ruckert C."/>
            <person name="Uria A.R."/>
            <person name="Helf M.J."/>
            <person name="Takada K."/>
            <person name="Gernert C."/>
            <person name="Steffens U.A."/>
            <person name="Heycke N."/>
            <person name="Schmitt S."/>
            <person name="Rinke C."/>
            <person name="Helfrich E.J."/>
            <person name="Brachmann A.O."/>
            <person name="Gurgui C."/>
            <person name="Wakimoto T."/>
            <person name="Kracht M."/>
            <person name="Crusemann M."/>
            <person name="Hentschel U."/>
            <person name="Abe I."/>
            <person name="Matsunaga S."/>
            <person name="Kalinowski J."/>
            <person name="Takeyama H."/>
            <person name="Piel J."/>
        </authorList>
    </citation>
    <scope>NUCLEOTIDE SEQUENCE [LARGE SCALE GENOMIC DNA]</scope>
    <source>
        <strain evidence="10">TSY1</strain>
    </source>
</reference>
<evidence type="ECO:0000256" key="5">
    <source>
        <dbReference type="ARBA" id="ARBA00022989"/>
    </source>
</evidence>
<evidence type="ECO:0000313" key="9">
    <source>
        <dbReference type="EMBL" id="ETX03014.1"/>
    </source>
</evidence>
<dbReference type="CDD" id="cd06261">
    <property type="entry name" value="TM_PBP2"/>
    <property type="match status" value="1"/>
</dbReference>
<keyword evidence="5 7" id="KW-1133">Transmembrane helix</keyword>
<dbReference type="PANTHER" id="PTHR30193:SF37">
    <property type="entry name" value="INNER MEMBRANE ABC TRANSPORTER PERMEASE PROTEIN YCJO"/>
    <property type="match status" value="1"/>
</dbReference>
<dbReference type="PANTHER" id="PTHR30193">
    <property type="entry name" value="ABC TRANSPORTER PERMEASE PROTEIN"/>
    <property type="match status" value="1"/>
</dbReference>
<dbReference type="PROSITE" id="PS50928">
    <property type="entry name" value="ABC_TM1"/>
    <property type="match status" value="1"/>
</dbReference>
<keyword evidence="3" id="KW-1003">Cell membrane</keyword>
<comment type="similarity">
    <text evidence="7">Belongs to the binding-protein-dependent transport system permease family.</text>
</comment>